<reference evidence="1" key="1">
    <citation type="submission" date="2021-06" db="EMBL/GenBank/DDBJ databases">
        <authorList>
            <person name="Kallberg Y."/>
            <person name="Tangrot J."/>
            <person name="Rosling A."/>
        </authorList>
    </citation>
    <scope>NUCLEOTIDE SEQUENCE</scope>
    <source>
        <strain evidence="1">IL203A</strain>
    </source>
</reference>
<gene>
    <name evidence="1" type="ORF">DHETER_LOCUS14382</name>
</gene>
<feature type="non-terminal residue" evidence="1">
    <location>
        <position position="1"/>
    </location>
</feature>
<dbReference type="EMBL" id="CAJVPU010043869">
    <property type="protein sequence ID" value="CAG8746553.1"/>
    <property type="molecule type" value="Genomic_DNA"/>
</dbReference>
<keyword evidence="2" id="KW-1185">Reference proteome</keyword>
<evidence type="ECO:0000313" key="2">
    <source>
        <dbReference type="Proteomes" id="UP000789702"/>
    </source>
</evidence>
<name>A0ACA9QG36_9GLOM</name>
<organism evidence="1 2">
    <name type="scientific">Dentiscutata heterogama</name>
    <dbReference type="NCBI Taxonomy" id="1316150"/>
    <lineage>
        <taxon>Eukaryota</taxon>
        <taxon>Fungi</taxon>
        <taxon>Fungi incertae sedis</taxon>
        <taxon>Mucoromycota</taxon>
        <taxon>Glomeromycotina</taxon>
        <taxon>Glomeromycetes</taxon>
        <taxon>Diversisporales</taxon>
        <taxon>Gigasporaceae</taxon>
        <taxon>Dentiscutata</taxon>
    </lineage>
</organism>
<protein>
    <submittedName>
        <fullName evidence="1">15454_t:CDS:1</fullName>
    </submittedName>
</protein>
<sequence>SHHLSTYSIQKDIKIRTEIPVMMILKQQLKDNKHRINDETSNDKDTNLEKMKR</sequence>
<comment type="caution">
    <text evidence="1">The sequence shown here is derived from an EMBL/GenBank/DDBJ whole genome shotgun (WGS) entry which is preliminary data.</text>
</comment>
<feature type="non-terminal residue" evidence="1">
    <location>
        <position position="53"/>
    </location>
</feature>
<accession>A0ACA9QG36</accession>
<evidence type="ECO:0000313" key="1">
    <source>
        <dbReference type="EMBL" id="CAG8746553.1"/>
    </source>
</evidence>
<dbReference type="Proteomes" id="UP000789702">
    <property type="component" value="Unassembled WGS sequence"/>
</dbReference>
<proteinExistence type="predicted"/>